<dbReference type="Proteomes" id="UP000739284">
    <property type="component" value="Unassembled WGS sequence"/>
</dbReference>
<organism evidence="11 12">
    <name type="scientific">Rahnella ecdela</name>
    <dbReference type="NCBI Taxonomy" id="2816250"/>
    <lineage>
        <taxon>Bacteria</taxon>
        <taxon>Pseudomonadati</taxon>
        <taxon>Pseudomonadota</taxon>
        <taxon>Gammaproteobacteria</taxon>
        <taxon>Enterobacterales</taxon>
        <taxon>Yersiniaceae</taxon>
        <taxon>Rahnella</taxon>
    </lineage>
</organism>
<dbReference type="InterPro" id="IPR017871">
    <property type="entry name" value="ABC_transporter-like_CS"/>
</dbReference>
<protein>
    <recommendedName>
        <fullName evidence="8">ABC-type dipeptide transporter</fullName>
        <ecNumber evidence="8">7.4.2.9</ecNumber>
    </recommendedName>
</protein>
<keyword evidence="12" id="KW-1185">Reference proteome</keyword>
<evidence type="ECO:0000256" key="4">
    <source>
        <dbReference type="ARBA" id="ARBA00022475"/>
    </source>
</evidence>
<feature type="domain" description="ABC transporter" evidence="10">
    <location>
        <begin position="9"/>
        <end position="256"/>
    </location>
</feature>
<dbReference type="InterPro" id="IPR050388">
    <property type="entry name" value="ABC_Ni/Peptide_Import"/>
</dbReference>
<dbReference type="Pfam" id="PF00005">
    <property type="entry name" value="ABC_tran"/>
    <property type="match status" value="2"/>
</dbReference>
<name>A0ABS6LAZ0_9GAMM</name>
<dbReference type="EC" id="7.4.2.9" evidence="8"/>
<dbReference type="PROSITE" id="PS00211">
    <property type="entry name" value="ABC_TRANSPORTER_1"/>
    <property type="match status" value="1"/>
</dbReference>
<keyword evidence="7" id="KW-0472">Membrane</keyword>
<accession>A0ABS6LAZ0</accession>
<dbReference type="SMART" id="SM00382">
    <property type="entry name" value="AAA"/>
    <property type="match status" value="2"/>
</dbReference>
<dbReference type="Pfam" id="PF08352">
    <property type="entry name" value="oligo_HPY"/>
    <property type="match status" value="2"/>
</dbReference>
<evidence type="ECO:0000313" key="12">
    <source>
        <dbReference type="Proteomes" id="UP000739284"/>
    </source>
</evidence>
<dbReference type="EMBL" id="JAFMOY010000108">
    <property type="protein sequence ID" value="MBU9844089.1"/>
    <property type="molecule type" value="Genomic_DNA"/>
</dbReference>
<evidence type="ECO:0000256" key="9">
    <source>
        <dbReference type="ARBA" id="ARBA00047356"/>
    </source>
</evidence>
<dbReference type="PANTHER" id="PTHR43297:SF2">
    <property type="entry name" value="DIPEPTIDE TRANSPORT ATP-BINDING PROTEIN DPPD"/>
    <property type="match status" value="1"/>
</dbReference>
<dbReference type="GO" id="GO:0005524">
    <property type="term" value="F:ATP binding"/>
    <property type="evidence" value="ECO:0007669"/>
    <property type="project" value="UniProtKB-KW"/>
</dbReference>
<comment type="catalytic activity">
    <reaction evidence="9">
        <text>a dipeptide(out) + ATP + H2O = a dipeptide(in) + ADP + phosphate + H(+)</text>
        <dbReference type="Rhea" id="RHEA:23120"/>
        <dbReference type="ChEBI" id="CHEBI:15377"/>
        <dbReference type="ChEBI" id="CHEBI:15378"/>
        <dbReference type="ChEBI" id="CHEBI:30616"/>
        <dbReference type="ChEBI" id="CHEBI:43474"/>
        <dbReference type="ChEBI" id="CHEBI:90799"/>
        <dbReference type="ChEBI" id="CHEBI:456216"/>
        <dbReference type="EC" id="7.4.2.9"/>
    </reaction>
</comment>
<comment type="similarity">
    <text evidence="2">Belongs to the ABC transporter superfamily.</text>
</comment>
<evidence type="ECO:0000256" key="1">
    <source>
        <dbReference type="ARBA" id="ARBA00004417"/>
    </source>
</evidence>
<evidence type="ECO:0000256" key="5">
    <source>
        <dbReference type="ARBA" id="ARBA00022741"/>
    </source>
</evidence>
<evidence type="ECO:0000256" key="6">
    <source>
        <dbReference type="ARBA" id="ARBA00022840"/>
    </source>
</evidence>
<dbReference type="InterPro" id="IPR013563">
    <property type="entry name" value="Oligopep_ABC_C"/>
</dbReference>
<keyword evidence="3" id="KW-0813">Transport</keyword>
<reference evidence="11 12" key="1">
    <citation type="submission" date="2021-03" db="EMBL/GenBank/DDBJ databases">
        <title>Five novel Rahnella species.</title>
        <authorList>
            <person name="Brady C."/>
            <person name="Asselin J."/>
            <person name="Beer S."/>
            <person name="Bruberg M.B."/>
            <person name="Crampton B."/>
            <person name="Venter S."/>
            <person name="Arnold D."/>
            <person name="Denman S."/>
        </authorList>
    </citation>
    <scope>NUCLEOTIDE SEQUENCE [LARGE SCALE GENOMIC DNA]</scope>
    <source>
        <strain evidence="11 12">FRB 231</strain>
    </source>
</reference>
<dbReference type="NCBIfam" id="NF007739">
    <property type="entry name" value="PRK10419.1"/>
    <property type="match status" value="2"/>
</dbReference>
<evidence type="ECO:0000256" key="3">
    <source>
        <dbReference type="ARBA" id="ARBA00022448"/>
    </source>
</evidence>
<dbReference type="NCBIfam" id="NF008453">
    <property type="entry name" value="PRK11308.1"/>
    <property type="match status" value="2"/>
</dbReference>
<evidence type="ECO:0000313" key="11">
    <source>
        <dbReference type="EMBL" id="MBU9844089.1"/>
    </source>
</evidence>
<dbReference type="PANTHER" id="PTHR43297">
    <property type="entry name" value="OLIGOPEPTIDE TRANSPORT ATP-BINDING PROTEIN APPD"/>
    <property type="match status" value="1"/>
</dbReference>
<evidence type="ECO:0000256" key="8">
    <source>
        <dbReference type="ARBA" id="ARBA00038852"/>
    </source>
</evidence>
<evidence type="ECO:0000256" key="2">
    <source>
        <dbReference type="ARBA" id="ARBA00005417"/>
    </source>
</evidence>
<dbReference type="PROSITE" id="PS50893">
    <property type="entry name" value="ABC_TRANSPORTER_2"/>
    <property type="match status" value="2"/>
</dbReference>
<comment type="subcellular location">
    <subcellularLocation>
        <location evidence="1">Cell inner membrane</location>
        <topology evidence="1">Peripheral membrane protein</topology>
    </subcellularLocation>
</comment>
<dbReference type="InterPro" id="IPR003593">
    <property type="entry name" value="AAA+_ATPase"/>
</dbReference>
<keyword evidence="5" id="KW-0547">Nucleotide-binding</keyword>
<dbReference type="InterPro" id="IPR003439">
    <property type="entry name" value="ABC_transporter-like_ATP-bd"/>
</dbReference>
<dbReference type="RefSeq" id="WP_217148047.1">
    <property type="nucleotide sequence ID" value="NZ_JAFMOY010000108.1"/>
</dbReference>
<comment type="caution">
    <text evidence="11">The sequence shown here is derived from an EMBL/GenBank/DDBJ whole genome shotgun (WGS) entry which is preliminary data.</text>
</comment>
<proteinExistence type="inferred from homology"/>
<keyword evidence="4" id="KW-1003">Cell membrane</keyword>
<gene>
    <name evidence="11" type="ORF">J1784_03545</name>
</gene>
<evidence type="ECO:0000256" key="7">
    <source>
        <dbReference type="ARBA" id="ARBA00023136"/>
    </source>
</evidence>
<feature type="domain" description="ABC transporter" evidence="10">
    <location>
        <begin position="289"/>
        <end position="527"/>
    </location>
</feature>
<keyword evidence="6 11" id="KW-0067">ATP-binding</keyword>
<evidence type="ECO:0000259" key="10">
    <source>
        <dbReference type="PROSITE" id="PS50893"/>
    </source>
</evidence>
<sequence>MSGELFIDIQNLSIFFPSAGGEKAAVSGLNLQLRRGESVAFVGESGSGKTVTARSLLGLQDARARITADRFVIGGEDMLGASQRRWRKIRGSQIGYVLQDALVSLDPLRQIGRQLRDALTASRKRSPQQLSEQVIFSLKSVGFPDAKNRLNAYPHQLSGGLRQRVLIATALAGNPGLLIADEPTTALDMTVQKQILDLLQQRRDNGESLLLISHDLSVVGQLADRILVMHQGKVVEEGRGEKLLTAPDHPYTQQLLAAVPSPATRGLKLAGKRGEPLPARNISITNPVLEARHLSKVYAGKTVVNHVSLQLFAGETLGIVGESGSGKTTLARMILGLTEPVSGTIDIQGQRWSQVPESQRRLQRRGIQLIAQDPLSSFDPRYNVERIIGESLDSAGIFGDERRHRVRQLLDEVQLGESFLHRYPRELSGGQRQRVAIARAFAPNPALLVADEPVSALDVSIQAQVLDLLAKMQAEHRTALLFISHDLGVVHHLADRVMVMKDGNVVEHGQVDDVFQRPAHPWTRQLIEALPSVSLRPQTLCSQTAAAL</sequence>
<dbReference type="CDD" id="cd03257">
    <property type="entry name" value="ABC_NikE_OppD_transporters"/>
    <property type="match status" value="2"/>
</dbReference>